<gene>
    <name evidence="3" type="ORF">C7999DRAFT_29851</name>
</gene>
<evidence type="ECO:0000256" key="2">
    <source>
        <dbReference type="SAM" id="Phobius"/>
    </source>
</evidence>
<reference evidence="3" key="1">
    <citation type="journal article" date="2023" name="Mol. Phylogenet. Evol.">
        <title>Genome-scale phylogeny and comparative genomics of the fungal order Sordariales.</title>
        <authorList>
            <person name="Hensen N."/>
            <person name="Bonometti L."/>
            <person name="Westerberg I."/>
            <person name="Brannstrom I.O."/>
            <person name="Guillou S."/>
            <person name="Cros-Aarteil S."/>
            <person name="Calhoun S."/>
            <person name="Haridas S."/>
            <person name="Kuo A."/>
            <person name="Mondo S."/>
            <person name="Pangilinan J."/>
            <person name="Riley R."/>
            <person name="LaButti K."/>
            <person name="Andreopoulos B."/>
            <person name="Lipzen A."/>
            <person name="Chen C."/>
            <person name="Yan M."/>
            <person name="Daum C."/>
            <person name="Ng V."/>
            <person name="Clum A."/>
            <person name="Steindorff A."/>
            <person name="Ohm R.A."/>
            <person name="Martin F."/>
            <person name="Silar P."/>
            <person name="Natvig D.O."/>
            <person name="Lalanne C."/>
            <person name="Gautier V."/>
            <person name="Ament-Velasquez S.L."/>
            <person name="Kruys A."/>
            <person name="Hutchinson M.I."/>
            <person name="Powell A.J."/>
            <person name="Barry K."/>
            <person name="Miller A.N."/>
            <person name="Grigoriev I.V."/>
            <person name="Debuchy R."/>
            <person name="Gladieux P."/>
            <person name="Hiltunen Thoren M."/>
            <person name="Johannesson H."/>
        </authorList>
    </citation>
    <scope>NUCLEOTIDE SEQUENCE</scope>
    <source>
        <strain evidence="3">CBS 359.72</strain>
    </source>
</reference>
<feature type="compositionally biased region" description="Polar residues" evidence="1">
    <location>
        <begin position="231"/>
        <end position="244"/>
    </location>
</feature>
<feature type="transmembrane region" description="Helical" evidence="2">
    <location>
        <begin position="61"/>
        <end position="82"/>
    </location>
</feature>
<keyword evidence="2" id="KW-0812">Transmembrane</keyword>
<evidence type="ECO:0000256" key="1">
    <source>
        <dbReference type="SAM" id="MobiDB-lite"/>
    </source>
</evidence>
<sequence>MNLRITGKKTKARAVQATKRAQQADRFLAASVDYGIYPGSQNYESCNKYAYRVKNTDSHKAAFWSFISMLYLTFCVALPFTLVHGAYAADVHGSKDGLATRAVITRALGIDSASSITDSTFSLTGNSTYLTPSASFLTETADATTVTASLTVTPFSSVLSTEGLSCLGGETVTVIVTTVTDNDAVTADPEFSGIATSSDSGVWVTVTLISVSTRTTTLTSSKTTRSKEHSTSLSASNEAGATSTTTKYVTASGLTDTITVTVVSDSPTSANDNSSTTVAYSLPTGTGMGTGIGTATASWTTMQPSTNGTFTYRVPSLVPSQPTAVTSWASGTYAGRHRHGGSNGGSSRGFYCVIMAAACAVAVLV</sequence>
<keyword evidence="4" id="KW-1185">Reference proteome</keyword>
<dbReference type="Proteomes" id="UP001303647">
    <property type="component" value="Unassembled WGS sequence"/>
</dbReference>
<evidence type="ECO:0000313" key="4">
    <source>
        <dbReference type="Proteomes" id="UP001303647"/>
    </source>
</evidence>
<feature type="region of interest" description="Disordered" evidence="1">
    <location>
        <begin position="217"/>
        <end position="244"/>
    </location>
</feature>
<protein>
    <submittedName>
        <fullName evidence="3">Uncharacterized protein</fullName>
    </submittedName>
</protein>
<evidence type="ECO:0000313" key="3">
    <source>
        <dbReference type="EMBL" id="KAK4249604.1"/>
    </source>
</evidence>
<accession>A0AAN7HSN0</accession>
<keyword evidence="2" id="KW-1133">Transmembrane helix</keyword>
<keyword evidence="2" id="KW-0472">Membrane</keyword>
<dbReference type="AlphaFoldDB" id="A0AAN7HSN0"/>
<dbReference type="EMBL" id="MU857621">
    <property type="protein sequence ID" value="KAK4249604.1"/>
    <property type="molecule type" value="Genomic_DNA"/>
</dbReference>
<proteinExistence type="predicted"/>
<comment type="caution">
    <text evidence="3">The sequence shown here is derived from an EMBL/GenBank/DDBJ whole genome shotgun (WGS) entry which is preliminary data.</text>
</comment>
<organism evidence="3 4">
    <name type="scientific">Corynascus novoguineensis</name>
    <dbReference type="NCBI Taxonomy" id="1126955"/>
    <lineage>
        <taxon>Eukaryota</taxon>
        <taxon>Fungi</taxon>
        <taxon>Dikarya</taxon>
        <taxon>Ascomycota</taxon>
        <taxon>Pezizomycotina</taxon>
        <taxon>Sordariomycetes</taxon>
        <taxon>Sordariomycetidae</taxon>
        <taxon>Sordariales</taxon>
        <taxon>Chaetomiaceae</taxon>
        <taxon>Corynascus</taxon>
    </lineage>
</organism>
<reference evidence="3" key="2">
    <citation type="submission" date="2023-05" db="EMBL/GenBank/DDBJ databases">
        <authorList>
            <consortium name="Lawrence Berkeley National Laboratory"/>
            <person name="Steindorff A."/>
            <person name="Hensen N."/>
            <person name="Bonometti L."/>
            <person name="Westerberg I."/>
            <person name="Brannstrom I.O."/>
            <person name="Guillou S."/>
            <person name="Cros-Aarteil S."/>
            <person name="Calhoun S."/>
            <person name="Haridas S."/>
            <person name="Kuo A."/>
            <person name="Mondo S."/>
            <person name="Pangilinan J."/>
            <person name="Riley R."/>
            <person name="Labutti K."/>
            <person name="Andreopoulos B."/>
            <person name="Lipzen A."/>
            <person name="Chen C."/>
            <person name="Yanf M."/>
            <person name="Daum C."/>
            <person name="Ng V."/>
            <person name="Clum A."/>
            <person name="Ohm R."/>
            <person name="Martin F."/>
            <person name="Silar P."/>
            <person name="Natvig D."/>
            <person name="Lalanne C."/>
            <person name="Gautier V."/>
            <person name="Ament-Velasquez S.L."/>
            <person name="Kruys A."/>
            <person name="Hutchinson M.I."/>
            <person name="Powell A.J."/>
            <person name="Barry K."/>
            <person name="Miller A.N."/>
            <person name="Grigoriev I.V."/>
            <person name="Debuchy R."/>
            <person name="Gladieux P."/>
            <person name="Thoren M.H."/>
            <person name="Johannesson H."/>
        </authorList>
    </citation>
    <scope>NUCLEOTIDE SEQUENCE</scope>
    <source>
        <strain evidence="3">CBS 359.72</strain>
    </source>
</reference>
<name>A0AAN7HSN0_9PEZI</name>